<evidence type="ECO:0000256" key="1">
    <source>
        <dbReference type="ARBA" id="ARBA00001954"/>
    </source>
</evidence>
<reference evidence="3" key="1">
    <citation type="journal article" date="2019" name="Int. J. Syst. Evol. Microbiol.">
        <title>The Global Catalogue of Microorganisms (GCM) 10K type strain sequencing project: providing services to taxonomists for standard genome sequencing and annotation.</title>
        <authorList>
            <consortium name="The Broad Institute Genomics Platform"/>
            <consortium name="The Broad Institute Genome Sequencing Center for Infectious Disease"/>
            <person name="Wu L."/>
            <person name="Ma J."/>
        </authorList>
    </citation>
    <scope>NUCLEOTIDE SEQUENCE [LARGE SCALE GENOMIC DNA]</scope>
    <source>
        <strain evidence="3">CCUG 57401</strain>
    </source>
</reference>
<proteinExistence type="predicted"/>
<dbReference type="EMBL" id="JBHSMF010000009">
    <property type="protein sequence ID" value="MFC5499254.1"/>
    <property type="molecule type" value="Genomic_DNA"/>
</dbReference>
<dbReference type="Gene3D" id="2.60.120.620">
    <property type="entry name" value="q2cbj1_9rhob like domain"/>
    <property type="match status" value="1"/>
</dbReference>
<comment type="caution">
    <text evidence="2">The sequence shown here is derived from an EMBL/GenBank/DDBJ whole genome shotgun (WGS) entry which is preliminary data.</text>
</comment>
<dbReference type="RefSeq" id="WP_376851456.1">
    <property type="nucleotide sequence ID" value="NZ_JBHSMF010000009.1"/>
</dbReference>
<sequence>MARLSADEVARYRERGYVVPAYRLDPAWVRRMQQALDALIAANPGVRPEKLVSAHIAGQNDEGVRGVSDFLALAMHPDIVDLVEQAIGPDVILWGCHVFCKPAQEGYETPWHQDGHYWPIRPLANCTVWVALEPSTRDNGCLRVIPGSHAAKQLHPHLHEDRTDLTLNQRMADGAFDEKDAVDIELEPGQMSMHDIYMIHGAQANRSGLRRTGVALRYMPGSSLFDRSLKPADGQTGVPVSFATRPLWLLRGVDRTGRNDFDVGHRGR</sequence>
<dbReference type="PANTHER" id="PTHR20883:SF48">
    <property type="entry name" value="ECTOINE DIOXYGENASE"/>
    <property type="match status" value="1"/>
</dbReference>
<dbReference type="GO" id="GO:0051213">
    <property type="term" value="F:dioxygenase activity"/>
    <property type="evidence" value="ECO:0007669"/>
    <property type="project" value="UniProtKB-KW"/>
</dbReference>
<accession>A0ABW0NJZ9</accession>
<dbReference type="SUPFAM" id="SSF51197">
    <property type="entry name" value="Clavaminate synthase-like"/>
    <property type="match status" value="1"/>
</dbReference>
<protein>
    <submittedName>
        <fullName evidence="2">Phytanoyl-CoA dioxygenase family protein</fullName>
    </submittedName>
</protein>
<keyword evidence="3" id="KW-1185">Reference proteome</keyword>
<keyword evidence="2" id="KW-0560">Oxidoreductase</keyword>
<gene>
    <name evidence="2" type="ORF">ACFPOE_17035</name>
</gene>
<dbReference type="InterPro" id="IPR008775">
    <property type="entry name" value="Phytyl_CoA_dOase-like"/>
</dbReference>
<evidence type="ECO:0000313" key="3">
    <source>
        <dbReference type="Proteomes" id="UP001596037"/>
    </source>
</evidence>
<dbReference type="PANTHER" id="PTHR20883">
    <property type="entry name" value="PHYTANOYL-COA DIOXYGENASE DOMAIN CONTAINING 1"/>
    <property type="match status" value="1"/>
</dbReference>
<evidence type="ECO:0000313" key="2">
    <source>
        <dbReference type="EMBL" id="MFC5499254.1"/>
    </source>
</evidence>
<keyword evidence="2" id="KW-0223">Dioxygenase</keyword>
<organism evidence="2 3">
    <name type="scientific">Caenimonas terrae</name>
    <dbReference type="NCBI Taxonomy" id="696074"/>
    <lineage>
        <taxon>Bacteria</taxon>
        <taxon>Pseudomonadati</taxon>
        <taxon>Pseudomonadota</taxon>
        <taxon>Betaproteobacteria</taxon>
        <taxon>Burkholderiales</taxon>
        <taxon>Comamonadaceae</taxon>
        <taxon>Caenimonas</taxon>
    </lineage>
</organism>
<name>A0ABW0NJZ9_9BURK</name>
<dbReference type="Pfam" id="PF05721">
    <property type="entry name" value="PhyH"/>
    <property type="match status" value="1"/>
</dbReference>
<comment type="cofactor">
    <cofactor evidence="1">
        <name>Fe(2+)</name>
        <dbReference type="ChEBI" id="CHEBI:29033"/>
    </cofactor>
</comment>
<dbReference type="Proteomes" id="UP001596037">
    <property type="component" value="Unassembled WGS sequence"/>
</dbReference>